<evidence type="ECO:0000313" key="2">
    <source>
        <dbReference type="Proteomes" id="UP000805193"/>
    </source>
</evidence>
<evidence type="ECO:0000313" key="1">
    <source>
        <dbReference type="EMBL" id="KAG0429879.1"/>
    </source>
</evidence>
<gene>
    <name evidence="1" type="ORF">HPB47_023192</name>
</gene>
<proteinExistence type="predicted"/>
<accession>A0AC60Q7P1</accession>
<dbReference type="Proteomes" id="UP000805193">
    <property type="component" value="Unassembled WGS sequence"/>
</dbReference>
<reference evidence="1 2" key="1">
    <citation type="journal article" date="2020" name="Cell">
        <title>Large-Scale Comparative Analyses of Tick Genomes Elucidate Their Genetic Diversity and Vector Capacities.</title>
        <authorList>
            <consortium name="Tick Genome and Microbiome Consortium (TIGMIC)"/>
            <person name="Jia N."/>
            <person name="Wang J."/>
            <person name="Shi W."/>
            <person name="Du L."/>
            <person name="Sun Y."/>
            <person name="Zhan W."/>
            <person name="Jiang J.F."/>
            <person name="Wang Q."/>
            <person name="Zhang B."/>
            <person name="Ji P."/>
            <person name="Bell-Sakyi L."/>
            <person name="Cui X.M."/>
            <person name="Yuan T.T."/>
            <person name="Jiang B.G."/>
            <person name="Yang W.F."/>
            <person name="Lam T.T."/>
            <person name="Chang Q.C."/>
            <person name="Ding S.J."/>
            <person name="Wang X.J."/>
            <person name="Zhu J.G."/>
            <person name="Ruan X.D."/>
            <person name="Zhao L."/>
            <person name="Wei J.T."/>
            <person name="Ye R.Z."/>
            <person name="Que T.C."/>
            <person name="Du C.H."/>
            <person name="Zhou Y.H."/>
            <person name="Cheng J.X."/>
            <person name="Dai P.F."/>
            <person name="Guo W.B."/>
            <person name="Han X.H."/>
            <person name="Huang E.J."/>
            <person name="Li L.F."/>
            <person name="Wei W."/>
            <person name="Gao Y.C."/>
            <person name="Liu J.Z."/>
            <person name="Shao H.Z."/>
            <person name="Wang X."/>
            <person name="Wang C.C."/>
            <person name="Yang T.C."/>
            <person name="Huo Q.B."/>
            <person name="Li W."/>
            <person name="Chen H.Y."/>
            <person name="Chen S.E."/>
            <person name="Zhou L.G."/>
            <person name="Ni X.B."/>
            <person name="Tian J.H."/>
            <person name="Sheng Y."/>
            <person name="Liu T."/>
            <person name="Pan Y.S."/>
            <person name="Xia L.Y."/>
            <person name="Li J."/>
            <person name="Zhao F."/>
            <person name="Cao W.C."/>
        </authorList>
    </citation>
    <scope>NUCLEOTIDE SEQUENCE [LARGE SCALE GENOMIC DNA]</scope>
    <source>
        <strain evidence="1">Iper-2018</strain>
    </source>
</reference>
<organism evidence="1 2">
    <name type="scientific">Ixodes persulcatus</name>
    <name type="common">Taiga tick</name>
    <dbReference type="NCBI Taxonomy" id="34615"/>
    <lineage>
        <taxon>Eukaryota</taxon>
        <taxon>Metazoa</taxon>
        <taxon>Ecdysozoa</taxon>
        <taxon>Arthropoda</taxon>
        <taxon>Chelicerata</taxon>
        <taxon>Arachnida</taxon>
        <taxon>Acari</taxon>
        <taxon>Parasitiformes</taxon>
        <taxon>Ixodida</taxon>
        <taxon>Ixodoidea</taxon>
        <taxon>Ixodidae</taxon>
        <taxon>Ixodinae</taxon>
        <taxon>Ixodes</taxon>
    </lineage>
</organism>
<keyword evidence="2" id="KW-1185">Reference proteome</keyword>
<name>A0AC60Q7P1_IXOPE</name>
<comment type="caution">
    <text evidence="1">The sequence shown here is derived from an EMBL/GenBank/DDBJ whole genome shotgun (WGS) entry which is preliminary data.</text>
</comment>
<sequence>MRQSAGLRIPRWEKDEAALTHGRRAPAQDEPPGFFGIPRVFDGPRVADIQGPSLVGPVSRRFASPATLGKSARTRCSGAGSQPHWPRSRRGRRESKRARCARFAASHRGGARRADGGSCEARAAFPNGETEKPRASQAAAVLHTRRGSFTPGASRARLAPERIGSPAVRAASSTSSRIMVKRASAVPLQYEWTSCAGTRALDAHAPLLRCL</sequence>
<protein>
    <submittedName>
        <fullName evidence="1">Uncharacterized protein</fullName>
    </submittedName>
</protein>
<dbReference type="EMBL" id="JABSTQ010009372">
    <property type="protein sequence ID" value="KAG0429879.1"/>
    <property type="molecule type" value="Genomic_DNA"/>
</dbReference>